<sequence length="166" mass="18878">MDSIIHGANWYIGEINQKKRLEACAVPNLQMARERLNFGWFGFELPTDIEPPTFEFSLYGTHPDVMSRFGREAGDWTTFTYYERLRDIEAGRNLGRVVIIKALLTSISQPRVIGKRADATRYGGGGVWFYHDIYNGQTVHKFSVPNQTLVIDGVDYSAESNRLLAV</sequence>
<protein>
    <recommendedName>
        <fullName evidence="3">Phage tail protein</fullName>
    </recommendedName>
</protein>
<reference evidence="1 2" key="1">
    <citation type="submission" date="2018-10" db="EMBL/GenBank/DDBJ databases">
        <title>Notoacmeibacter sp. M2BS9Y-3-1, whole genome shotgun sequence.</title>
        <authorList>
            <person name="Tuo L."/>
        </authorList>
    </citation>
    <scope>NUCLEOTIDE SEQUENCE [LARGE SCALE GENOMIC DNA]</scope>
    <source>
        <strain evidence="1 2">M2BS9Y-3-1</strain>
    </source>
</reference>
<dbReference type="EMBL" id="RCWN01000001">
    <property type="protein sequence ID" value="RLQ88924.1"/>
    <property type="molecule type" value="Genomic_DNA"/>
</dbReference>
<comment type="caution">
    <text evidence="1">The sequence shown here is derived from an EMBL/GenBank/DDBJ whole genome shotgun (WGS) entry which is preliminary data.</text>
</comment>
<keyword evidence="2" id="KW-1185">Reference proteome</keyword>
<dbReference type="AlphaFoldDB" id="A0A3L7JEP0"/>
<evidence type="ECO:0000313" key="2">
    <source>
        <dbReference type="Proteomes" id="UP000281094"/>
    </source>
</evidence>
<dbReference type="Pfam" id="PF04985">
    <property type="entry name" value="Phage_tube"/>
    <property type="match status" value="1"/>
</dbReference>
<dbReference type="InterPro" id="IPR006498">
    <property type="entry name" value="Tail_tube"/>
</dbReference>
<gene>
    <name evidence="1" type="ORF">D8780_12485</name>
</gene>
<accession>A0A3L7JEP0</accession>
<evidence type="ECO:0008006" key="3">
    <source>
        <dbReference type="Google" id="ProtNLM"/>
    </source>
</evidence>
<organism evidence="1 2">
    <name type="scientific">Notoacmeibacter ruber</name>
    <dbReference type="NCBI Taxonomy" id="2670375"/>
    <lineage>
        <taxon>Bacteria</taxon>
        <taxon>Pseudomonadati</taxon>
        <taxon>Pseudomonadota</taxon>
        <taxon>Alphaproteobacteria</taxon>
        <taxon>Hyphomicrobiales</taxon>
        <taxon>Notoacmeibacteraceae</taxon>
        <taxon>Notoacmeibacter</taxon>
    </lineage>
</organism>
<dbReference type="RefSeq" id="WP_121645892.1">
    <property type="nucleotide sequence ID" value="NZ_RCWN01000001.1"/>
</dbReference>
<proteinExistence type="predicted"/>
<dbReference type="Proteomes" id="UP000281094">
    <property type="component" value="Unassembled WGS sequence"/>
</dbReference>
<name>A0A3L7JEP0_9HYPH</name>
<evidence type="ECO:0000313" key="1">
    <source>
        <dbReference type="EMBL" id="RLQ88924.1"/>
    </source>
</evidence>